<accession>A0A381QNJ6</accession>
<sequence length="348" mass="38405">MSGLMKKLIFLSFFGIAQFSFSETVFVKYGWQIFRNAGDGRSLALGKALTAGGKGIPASLWNPANLVANTKKSFTYVYQSRFSGVIKSDLISFPIHKFTSKPFGLILIHEEVPGIPDTRYALLDENGDGKLNGNERLDSKNVTEFSQHQWGVYLNRSWVINKSPSIGSVLSKKSVLLGDVIFGIGVKGLIHQLGSHTGTGFGLDAGLRTLFWKRVQAGIVIQDVFTSWLVWDNGTKEIVTPRISLGISGNYDLPLIPITLGLMADIVIETEEFRMGMEWTIKENIQIRFGRNETGIISTGLGLVWSDIEISYALQFEPEVSSLGNSHLLSFSINPKLIMSKISPPLDN</sequence>
<dbReference type="EMBL" id="UINC01001426">
    <property type="protein sequence ID" value="SUZ80408.1"/>
    <property type="molecule type" value="Genomic_DNA"/>
</dbReference>
<dbReference type="AlphaFoldDB" id="A0A381QNJ6"/>
<protein>
    <recommendedName>
        <fullName evidence="2">PorV/PorQ family protein</fullName>
    </recommendedName>
</protein>
<reference evidence="1" key="1">
    <citation type="submission" date="2018-05" db="EMBL/GenBank/DDBJ databases">
        <authorList>
            <person name="Lanie J.A."/>
            <person name="Ng W.-L."/>
            <person name="Kazmierczak K.M."/>
            <person name="Andrzejewski T.M."/>
            <person name="Davidsen T.M."/>
            <person name="Wayne K.J."/>
            <person name="Tettelin H."/>
            <person name="Glass J.I."/>
            <person name="Rusch D."/>
            <person name="Podicherti R."/>
            <person name="Tsui H.-C.T."/>
            <person name="Winkler M.E."/>
        </authorList>
    </citation>
    <scope>NUCLEOTIDE SEQUENCE</scope>
</reference>
<organism evidence="1">
    <name type="scientific">marine metagenome</name>
    <dbReference type="NCBI Taxonomy" id="408172"/>
    <lineage>
        <taxon>unclassified sequences</taxon>
        <taxon>metagenomes</taxon>
        <taxon>ecological metagenomes</taxon>
    </lineage>
</organism>
<evidence type="ECO:0000313" key="1">
    <source>
        <dbReference type="EMBL" id="SUZ80408.1"/>
    </source>
</evidence>
<proteinExistence type="predicted"/>
<name>A0A381QNJ6_9ZZZZ</name>
<evidence type="ECO:0008006" key="2">
    <source>
        <dbReference type="Google" id="ProtNLM"/>
    </source>
</evidence>
<gene>
    <name evidence="1" type="ORF">METZ01_LOCUS33262</name>
</gene>